<reference evidence="3" key="1">
    <citation type="journal article" date="2012" name="PLoS Genet.">
        <title>The genomes of the fungal plant pathogens Cladosporium fulvum and Dothistroma septosporum reveal adaptation to different hosts and lifestyles but also signatures of common ancestry.</title>
        <authorList>
            <person name="de Wit P.J.G.M."/>
            <person name="van der Burgt A."/>
            <person name="Oekmen B."/>
            <person name="Stergiopoulos I."/>
            <person name="Abd-Elsalam K.A."/>
            <person name="Aerts A.L."/>
            <person name="Bahkali A.H."/>
            <person name="Beenen H.G."/>
            <person name="Chettri P."/>
            <person name="Cox M.P."/>
            <person name="Datema E."/>
            <person name="de Vries R.P."/>
            <person name="Dhillon B."/>
            <person name="Ganley A.R."/>
            <person name="Griffiths S.A."/>
            <person name="Guo Y."/>
            <person name="Hamelin R.C."/>
            <person name="Henrissat B."/>
            <person name="Kabir M.S."/>
            <person name="Jashni M.K."/>
            <person name="Kema G."/>
            <person name="Klaubauf S."/>
            <person name="Lapidus A."/>
            <person name="Levasseur A."/>
            <person name="Lindquist E."/>
            <person name="Mehrabi R."/>
            <person name="Ohm R.A."/>
            <person name="Owen T.J."/>
            <person name="Salamov A."/>
            <person name="Schwelm A."/>
            <person name="Schijlen E."/>
            <person name="Sun H."/>
            <person name="van den Burg H.A."/>
            <person name="van Ham R.C.H.J."/>
            <person name="Zhang S."/>
            <person name="Goodwin S.B."/>
            <person name="Grigoriev I.V."/>
            <person name="Collemare J."/>
            <person name="Bradshaw R.E."/>
        </authorList>
    </citation>
    <scope>NUCLEOTIDE SEQUENCE [LARGE SCALE GENOMIC DNA]</scope>
    <source>
        <strain evidence="3">NZE10 / CBS 128990</strain>
    </source>
</reference>
<keyword evidence="1" id="KW-0732">Signal</keyword>
<dbReference type="EMBL" id="KB446544">
    <property type="protein sequence ID" value="EME39942.1"/>
    <property type="molecule type" value="Genomic_DNA"/>
</dbReference>
<accession>N1PCF6</accession>
<evidence type="ECO:0000256" key="1">
    <source>
        <dbReference type="SAM" id="SignalP"/>
    </source>
</evidence>
<dbReference type="OrthoDB" id="3650120at2759"/>
<proteinExistence type="predicted"/>
<dbReference type="HOGENOM" id="CLU_1525107_0_0_1"/>
<dbReference type="AlphaFoldDB" id="N1PCF6"/>
<evidence type="ECO:0000313" key="3">
    <source>
        <dbReference type="Proteomes" id="UP000016933"/>
    </source>
</evidence>
<keyword evidence="3" id="KW-1185">Reference proteome</keyword>
<dbReference type="OMA" id="CEASTHG"/>
<reference evidence="2 3" key="2">
    <citation type="journal article" date="2012" name="PLoS Pathog.">
        <title>Diverse lifestyles and strategies of plant pathogenesis encoded in the genomes of eighteen Dothideomycetes fungi.</title>
        <authorList>
            <person name="Ohm R.A."/>
            <person name="Feau N."/>
            <person name="Henrissat B."/>
            <person name="Schoch C.L."/>
            <person name="Horwitz B.A."/>
            <person name="Barry K.W."/>
            <person name="Condon B.J."/>
            <person name="Copeland A.C."/>
            <person name="Dhillon B."/>
            <person name="Glaser F."/>
            <person name="Hesse C.N."/>
            <person name="Kosti I."/>
            <person name="LaButti K."/>
            <person name="Lindquist E.A."/>
            <person name="Lucas S."/>
            <person name="Salamov A.A."/>
            <person name="Bradshaw R.E."/>
            <person name="Ciuffetti L."/>
            <person name="Hamelin R.C."/>
            <person name="Kema G.H.J."/>
            <person name="Lawrence C."/>
            <person name="Scott J.A."/>
            <person name="Spatafora J.W."/>
            <person name="Turgeon B.G."/>
            <person name="de Wit P.J.G.M."/>
            <person name="Zhong S."/>
            <person name="Goodwin S.B."/>
            <person name="Grigoriev I.V."/>
        </authorList>
    </citation>
    <scope>NUCLEOTIDE SEQUENCE [LARGE SCALE GENOMIC DNA]</scope>
    <source>
        <strain evidence="3">NZE10 / CBS 128990</strain>
    </source>
</reference>
<sequence length="176" mass="19707">MQIPLQLLLCSFLTIAAARPGLPDVRLRVADGRSHAQRPLGVAHQSVPPPQRLDTAYVPGYPFDARKNSVGVVFANRDGELRHLWLPLGKRVFVRDAPQLPLHPWTARISTLINTSPMLASPEMLEKVVCEASTHGRRASRPRQIEFSKQDGCVAFADEEDRFWLGDVEVESYLCQ</sequence>
<feature type="signal peptide" evidence="1">
    <location>
        <begin position="1"/>
        <end position="18"/>
    </location>
</feature>
<name>N1PCF6_DOTSN</name>
<protein>
    <submittedName>
        <fullName evidence="2">Uncharacterized protein</fullName>
    </submittedName>
</protein>
<organism evidence="2 3">
    <name type="scientific">Dothistroma septosporum (strain NZE10 / CBS 128990)</name>
    <name type="common">Red band needle blight fungus</name>
    <name type="synonym">Mycosphaerella pini</name>
    <dbReference type="NCBI Taxonomy" id="675120"/>
    <lineage>
        <taxon>Eukaryota</taxon>
        <taxon>Fungi</taxon>
        <taxon>Dikarya</taxon>
        <taxon>Ascomycota</taxon>
        <taxon>Pezizomycotina</taxon>
        <taxon>Dothideomycetes</taxon>
        <taxon>Dothideomycetidae</taxon>
        <taxon>Mycosphaerellales</taxon>
        <taxon>Mycosphaerellaceae</taxon>
        <taxon>Dothistroma</taxon>
    </lineage>
</organism>
<dbReference type="Proteomes" id="UP000016933">
    <property type="component" value="Unassembled WGS sequence"/>
</dbReference>
<feature type="chain" id="PRO_5004109648" evidence="1">
    <location>
        <begin position="19"/>
        <end position="176"/>
    </location>
</feature>
<evidence type="ECO:0000313" key="2">
    <source>
        <dbReference type="EMBL" id="EME39942.1"/>
    </source>
</evidence>
<gene>
    <name evidence="2" type="ORF">DOTSEDRAFT_27886</name>
</gene>
<dbReference type="eggNOG" id="ENOG502TBUC">
    <property type="taxonomic scope" value="Eukaryota"/>
</dbReference>